<dbReference type="OrthoDB" id="276388at2759"/>
<keyword evidence="2" id="KW-1185">Reference proteome</keyword>
<organism evidence="1 2">
    <name type="scientific">Tricholomella constricta</name>
    <dbReference type="NCBI Taxonomy" id="117010"/>
    <lineage>
        <taxon>Eukaryota</taxon>
        <taxon>Fungi</taxon>
        <taxon>Dikarya</taxon>
        <taxon>Basidiomycota</taxon>
        <taxon>Agaricomycotina</taxon>
        <taxon>Agaricomycetes</taxon>
        <taxon>Agaricomycetidae</taxon>
        <taxon>Agaricales</taxon>
        <taxon>Tricholomatineae</taxon>
        <taxon>Lyophyllaceae</taxon>
        <taxon>Tricholomella</taxon>
    </lineage>
</organism>
<reference evidence="1 2" key="1">
    <citation type="journal article" date="2020" name="ISME J.">
        <title>Uncovering the hidden diversity of litter-decomposition mechanisms in mushroom-forming fungi.</title>
        <authorList>
            <person name="Floudas D."/>
            <person name="Bentzer J."/>
            <person name="Ahren D."/>
            <person name="Johansson T."/>
            <person name="Persson P."/>
            <person name="Tunlid A."/>
        </authorList>
    </citation>
    <scope>NUCLEOTIDE SEQUENCE [LARGE SCALE GENOMIC DNA]</scope>
    <source>
        <strain evidence="1 2">CBS 661.87</strain>
    </source>
</reference>
<evidence type="ECO:0000313" key="1">
    <source>
        <dbReference type="EMBL" id="KAF5378114.1"/>
    </source>
</evidence>
<protein>
    <submittedName>
        <fullName evidence="1">Uncharacterized protein</fullName>
    </submittedName>
</protein>
<accession>A0A8H5M2F2</accession>
<evidence type="ECO:0000313" key="2">
    <source>
        <dbReference type="Proteomes" id="UP000565441"/>
    </source>
</evidence>
<dbReference type="AlphaFoldDB" id="A0A8H5M2F2"/>
<name>A0A8H5M2F2_9AGAR</name>
<proteinExistence type="predicted"/>
<comment type="caution">
    <text evidence="1">The sequence shown here is derived from an EMBL/GenBank/DDBJ whole genome shotgun (WGS) entry which is preliminary data.</text>
</comment>
<dbReference type="Proteomes" id="UP000565441">
    <property type="component" value="Unassembled WGS sequence"/>
</dbReference>
<dbReference type="EMBL" id="JAACJP010000021">
    <property type="protein sequence ID" value="KAF5378114.1"/>
    <property type="molecule type" value="Genomic_DNA"/>
</dbReference>
<gene>
    <name evidence="1" type="ORF">D9615_007512</name>
</gene>
<sequence>MTRHPDTSSEKPGSGVDTAAGLAQKAGEAAISTYHALNDSEPHYIPGSPYSSIRHTRPWIYYQGISTLVPISILGRVPLPESRRFSLQQRGWRTGLLGWTVGSWLGGTIGKETDVTPETYESWEEGVEAQRREQYDQEIKQFLESPLAAKDHKVLESDMIHIPVASGDGYFRILVYPSAASYSPIASTASFRVGSLSFSSAHPRGASIVTLLPELALKSGSVVAYTGAWATFYAAFPFLKVAQLMPGTSTWGTWALDQAYKLAGGEETTAQLKEKYQVGERRQKAEESVYRNVPFGSVGVRTAYDLEDDARRGKGGTAFKRNVD</sequence>